<dbReference type="EMBL" id="ML769394">
    <property type="protein sequence ID" value="KAE9407721.1"/>
    <property type="molecule type" value="Genomic_DNA"/>
</dbReference>
<reference evidence="2" key="1">
    <citation type="journal article" date="2019" name="Environ. Microbiol.">
        <title>Fungal ecological strategies reflected in gene transcription - a case study of two litter decomposers.</title>
        <authorList>
            <person name="Barbi F."/>
            <person name="Kohler A."/>
            <person name="Barry K."/>
            <person name="Baskaran P."/>
            <person name="Daum C."/>
            <person name="Fauchery L."/>
            <person name="Ihrmark K."/>
            <person name="Kuo A."/>
            <person name="LaButti K."/>
            <person name="Lipzen A."/>
            <person name="Morin E."/>
            <person name="Grigoriev I.V."/>
            <person name="Henrissat B."/>
            <person name="Lindahl B."/>
            <person name="Martin F."/>
        </authorList>
    </citation>
    <scope>NUCLEOTIDE SEQUENCE</scope>
    <source>
        <strain evidence="2">JB14</strain>
    </source>
</reference>
<feature type="region of interest" description="Disordered" evidence="1">
    <location>
        <begin position="231"/>
        <end position="260"/>
    </location>
</feature>
<dbReference type="PANTHER" id="PTHR46579:SF1">
    <property type="entry name" value="F5_8 TYPE C DOMAIN-CONTAINING PROTEIN"/>
    <property type="match status" value="1"/>
</dbReference>
<organism evidence="2 3">
    <name type="scientific">Gymnopus androsaceus JB14</name>
    <dbReference type="NCBI Taxonomy" id="1447944"/>
    <lineage>
        <taxon>Eukaryota</taxon>
        <taxon>Fungi</taxon>
        <taxon>Dikarya</taxon>
        <taxon>Basidiomycota</taxon>
        <taxon>Agaricomycotina</taxon>
        <taxon>Agaricomycetes</taxon>
        <taxon>Agaricomycetidae</taxon>
        <taxon>Agaricales</taxon>
        <taxon>Marasmiineae</taxon>
        <taxon>Omphalotaceae</taxon>
        <taxon>Gymnopus</taxon>
    </lineage>
</organism>
<protein>
    <submittedName>
        <fullName evidence="2">Uncharacterized protein</fullName>
    </submittedName>
</protein>
<dbReference type="AlphaFoldDB" id="A0A6A4IAS1"/>
<evidence type="ECO:0000256" key="1">
    <source>
        <dbReference type="SAM" id="MobiDB-lite"/>
    </source>
</evidence>
<dbReference type="Proteomes" id="UP000799118">
    <property type="component" value="Unassembled WGS sequence"/>
</dbReference>
<sequence length="743" mass="85284">MSCGAIVLYCMNLPLEICFQSENVLILGLMPAPHKPGTWTIFHLLGILKDYLWKFENAQTIITSNHPAGIEVAARIYLTIADMEGSKLLTGFSSHAGKWFCTYCLCRNPEYLEDLDPSTWPPRTGEKVHEQAQRWKEAPLVGQRNELWRSNGVLWTPLHDFPHWNAVLCTIIGPMHCPVEGNLAFQLRNLYGLGQKKEDIKKIAEQEEAETFSMADTEEANSEVESLHSDHDFIMSDGDSPNGDLDENGDHTMASEDDIPVEDWDLDENFDEEEDLENSPYLGSRESFARQVKMWDVKFDDDDNDDDDDDDENDPDYKYIEVPGGTYKFNEAEVGAIRKCIVDIMHPSWVEKPPYNLGEARHGKLKAHQLHILFSVDLPTIVPEFWFEPEESNEVNEALLENFCNLVASVNLVTAYSTSNEEADLYNEYYTAYRASLKGLWPYANSRPNHHYAHHYPDQMRFWGPMGTLSEYPGERLNGELQRIPTNNHFVDMELTMIQQYSRKSKLNAKFHDPNMDDYAKQFADILKLEDMYGTRNPPRLMTEAEVATFLARAQPLDEKTEMKFYRNILAYLKKSSHSYTSAYTLPTPPRHSIILPSAFLRLNYFPIDGKLFHCKGSRETGSHIYYYIPYANGTTVTGCIESIWQVPLQQKIRTFFTVKVHGQLSAAQQKWNPYSRPPCSLLKVDLVLQALSSSLHIIEPQHIICHLAVRKFEKADYLKLYKHINTPVMAVVKSLDRGRRGP</sequence>
<evidence type="ECO:0000313" key="2">
    <source>
        <dbReference type="EMBL" id="KAE9407721.1"/>
    </source>
</evidence>
<accession>A0A6A4IAS1</accession>
<name>A0A6A4IAS1_9AGAR</name>
<evidence type="ECO:0000313" key="3">
    <source>
        <dbReference type="Proteomes" id="UP000799118"/>
    </source>
</evidence>
<dbReference type="OrthoDB" id="3269001at2759"/>
<keyword evidence="3" id="KW-1185">Reference proteome</keyword>
<proteinExistence type="predicted"/>
<gene>
    <name evidence="2" type="ORF">BT96DRAFT_933145</name>
</gene>
<dbReference type="PANTHER" id="PTHR46579">
    <property type="entry name" value="F5/8 TYPE C DOMAIN-CONTAINING PROTEIN-RELATED"/>
    <property type="match status" value="1"/>
</dbReference>